<protein>
    <submittedName>
        <fullName evidence="2">Thermostable hemolysin</fullName>
    </submittedName>
</protein>
<evidence type="ECO:0000313" key="2">
    <source>
        <dbReference type="EMBL" id="MFC3193978.1"/>
    </source>
</evidence>
<sequence length="227" mass="25614">MTTHMMTELTNQSPANCNPINQPQPRAFSAEQDRKPNQPTPYSMGIQLLLVSPADDQRAAVEQFIQQGYEKHFAARLVEFFPVILAVRDMTSQRIMGAVGMRYADDQNLFSERYLNQSIESLIANHEAVNVNRNSIIELGHFAVDRPADVNTVIPMIGRFLKSLDVSWAVYTLSRPIKTAFARLGIQLTHLQHAHPGALQNSLSDWGTYYDFKPAVYYSSILNNMNA</sequence>
<comment type="caution">
    <text evidence="2">The sequence shown here is derived from an EMBL/GenBank/DDBJ whole genome shotgun (WGS) entry which is preliminary data.</text>
</comment>
<dbReference type="Proteomes" id="UP001595533">
    <property type="component" value="Unassembled WGS sequence"/>
</dbReference>
<dbReference type="RefSeq" id="WP_077412147.1">
    <property type="nucleotide sequence ID" value="NZ_JBHRTS010000003.1"/>
</dbReference>
<evidence type="ECO:0000256" key="1">
    <source>
        <dbReference type="SAM" id="MobiDB-lite"/>
    </source>
</evidence>
<feature type="compositionally biased region" description="Polar residues" evidence="1">
    <location>
        <begin position="1"/>
        <end position="24"/>
    </location>
</feature>
<reference evidence="3" key="1">
    <citation type="journal article" date="2019" name="Int. J. Syst. Evol. Microbiol.">
        <title>The Global Catalogue of Microorganisms (GCM) 10K type strain sequencing project: providing services to taxonomists for standard genome sequencing and annotation.</title>
        <authorList>
            <consortium name="The Broad Institute Genomics Platform"/>
            <consortium name="The Broad Institute Genome Sequencing Center for Infectious Disease"/>
            <person name="Wu L."/>
            <person name="Ma J."/>
        </authorList>
    </citation>
    <scope>NUCLEOTIDE SEQUENCE [LARGE SCALE GENOMIC DNA]</scope>
    <source>
        <strain evidence="3">KCTC 42953</strain>
    </source>
</reference>
<dbReference type="InterPro" id="IPR022050">
    <property type="entry name" value="T_hemolysin"/>
</dbReference>
<dbReference type="EMBL" id="JBHRTS010000003">
    <property type="protein sequence ID" value="MFC3193978.1"/>
    <property type="molecule type" value="Genomic_DNA"/>
</dbReference>
<dbReference type="Pfam" id="PF12261">
    <property type="entry name" value="T_hemolysin"/>
    <property type="match status" value="1"/>
</dbReference>
<accession>A0ABV7JB86</accession>
<gene>
    <name evidence="2" type="ORF">ACFODZ_06975</name>
</gene>
<evidence type="ECO:0000313" key="3">
    <source>
        <dbReference type="Proteomes" id="UP001595533"/>
    </source>
</evidence>
<keyword evidence="3" id="KW-1185">Reference proteome</keyword>
<name>A0ABV7JB86_9GAMM</name>
<proteinExistence type="predicted"/>
<feature type="region of interest" description="Disordered" evidence="1">
    <location>
        <begin position="1"/>
        <end position="39"/>
    </location>
</feature>
<organism evidence="2 3">
    <name type="scientific">Marinicella sediminis</name>
    <dbReference type="NCBI Taxonomy" id="1792834"/>
    <lineage>
        <taxon>Bacteria</taxon>
        <taxon>Pseudomonadati</taxon>
        <taxon>Pseudomonadota</taxon>
        <taxon>Gammaproteobacteria</taxon>
        <taxon>Lysobacterales</taxon>
        <taxon>Marinicellaceae</taxon>
        <taxon>Marinicella</taxon>
    </lineage>
</organism>